<feature type="transmembrane region" description="Helical" evidence="2">
    <location>
        <begin position="131"/>
        <end position="149"/>
    </location>
</feature>
<proteinExistence type="predicted"/>
<gene>
    <name evidence="3" type="ORF">D187_001398</name>
</gene>
<dbReference type="RefSeq" id="WP_002626539.1">
    <property type="nucleotide sequence ID" value="NZ_ANAH02000011.1"/>
</dbReference>
<feature type="compositionally biased region" description="Basic and acidic residues" evidence="1">
    <location>
        <begin position="296"/>
        <end position="336"/>
    </location>
</feature>
<organism evidence="3 4">
    <name type="scientific">Cystobacter fuscus (strain ATCC 25194 / DSM 2262 / NBRC 100088 / M29)</name>
    <dbReference type="NCBI Taxonomy" id="1242864"/>
    <lineage>
        <taxon>Bacteria</taxon>
        <taxon>Pseudomonadati</taxon>
        <taxon>Myxococcota</taxon>
        <taxon>Myxococcia</taxon>
        <taxon>Myxococcales</taxon>
        <taxon>Cystobacterineae</taxon>
        <taxon>Archangiaceae</taxon>
        <taxon>Cystobacter</taxon>
    </lineage>
</organism>
<dbReference type="AlphaFoldDB" id="S9QHJ5"/>
<sequence length="457" mass="47921">MPASDERRLQALVLAPVRRVQRRLHTVRFAEAGAVPVWAAATACVVGRLVLRDSVLWVLPVPLLASGVWWFLRARARRVSLAHAAVLADRSAGAGGLLLTRLERPVGEWEFAANQYARAVTPPPVAWRRPVGALLAALVFLAAGLLLPLPARAVRPANAAAAAKVDAVRAKAEALAQEEPPGSAVDEELRRLAEEVAEGRFDAADWEAADRLDHSLDAQAARAAAELASASEAARELESALDAASGAEAATREREALESALMKLGSSPGSSGESQPGEAPRTGEAGGAGSQGEQTPRSRAEVADLRATLERRQRELERRFGQGEGRKGARSGREQGEGEGNGEGEGRSRGHASRGAGKGKGKGVGEGGGKETQPLVFGEKAEMDPERLAFKPLPKGQGGEAAGLWGLKAVEPERREAGPGGGARGEGARGDAEAGHSTGPLLPRNRELVKRYFGEQP</sequence>
<reference evidence="3" key="1">
    <citation type="submission" date="2013-05" db="EMBL/GenBank/DDBJ databases">
        <title>Genome assembly of Cystobacter fuscus DSM 2262.</title>
        <authorList>
            <person name="Sharma G."/>
            <person name="Khatri I."/>
            <person name="Kaur C."/>
            <person name="Mayilraj S."/>
            <person name="Subramanian S."/>
        </authorList>
    </citation>
    <scope>NUCLEOTIDE SEQUENCE [LARGE SCALE GENOMIC DNA]</scope>
    <source>
        <strain evidence="3">DSM 2262</strain>
    </source>
</reference>
<keyword evidence="2" id="KW-0472">Membrane</keyword>
<dbReference type="eggNOG" id="COG1196">
    <property type="taxonomic scope" value="Bacteria"/>
</dbReference>
<protein>
    <submittedName>
        <fullName evidence="3">Uncharacterized protein</fullName>
    </submittedName>
</protein>
<feature type="compositionally biased region" description="Basic residues" evidence="1">
    <location>
        <begin position="349"/>
        <end position="361"/>
    </location>
</feature>
<keyword evidence="2" id="KW-0812">Transmembrane</keyword>
<dbReference type="Proteomes" id="UP000011682">
    <property type="component" value="Unassembled WGS sequence"/>
</dbReference>
<evidence type="ECO:0000313" key="4">
    <source>
        <dbReference type="Proteomes" id="UP000011682"/>
    </source>
</evidence>
<feature type="compositionally biased region" description="Low complexity" evidence="1">
    <location>
        <begin position="263"/>
        <end position="278"/>
    </location>
</feature>
<evidence type="ECO:0000313" key="3">
    <source>
        <dbReference type="EMBL" id="EPX60749.1"/>
    </source>
</evidence>
<keyword evidence="4" id="KW-1185">Reference proteome</keyword>
<dbReference type="OrthoDB" id="5526783at2"/>
<name>S9QHJ5_CYSF2</name>
<keyword evidence="2" id="KW-1133">Transmembrane helix</keyword>
<evidence type="ECO:0000256" key="1">
    <source>
        <dbReference type="SAM" id="MobiDB-lite"/>
    </source>
</evidence>
<accession>S9QHJ5</accession>
<evidence type="ECO:0000256" key="2">
    <source>
        <dbReference type="SAM" id="Phobius"/>
    </source>
</evidence>
<dbReference type="EMBL" id="ANAH02000011">
    <property type="protein sequence ID" value="EPX60749.1"/>
    <property type="molecule type" value="Genomic_DNA"/>
</dbReference>
<feature type="compositionally biased region" description="Basic and acidic residues" evidence="1">
    <location>
        <begin position="444"/>
        <end position="457"/>
    </location>
</feature>
<feature type="transmembrane region" description="Helical" evidence="2">
    <location>
        <begin position="29"/>
        <end position="49"/>
    </location>
</feature>
<comment type="caution">
    <text evidence="3">The sequence shown here is derived from an EMBL/GenBank/DDBJ whole genome shotgun (WGS) entry which is preliminary data.</text>
</comment>
<feature type="transmembrane region" description="Helical" evidence="2">
    <location>
        <begin position="55"/>
        <end position="72"/>
    </location>
</feature>
<feature type="region of interest" description="Disordered" evidence="1">
    <location>
        <begin position="263"/>
        <end position="457"/>
    </location>
</feature>
<feature type="compositionally biased region" description="Basic and acidic residues" evidence="1">
    <location>
        <begin position="379"/>
        <end position="389"/>
    </location>
</feature>